<reference evidence="1" key="1">
    <citation type="submission" date="2017-07" db="EMBL/GenBank/DDBJ databases">
        <title>Taro Niue Genome Assembly and Annotation.</title>
        <authorList>
            <person name="Atibalentja N."/>
            <person name="Keating K."/>
            <person name="Fields C.J."/>
        </authorList>
    </citation>
    <scope>NUCLEOTIDE SEQUENCE</scope>
    <source>
        <strain evidence="1">Niue_2</strain>
        <tissue evidence="1">Leaf</tissue>
    </source>
</reference>
<evidence type="ECO:0000313" key="2">
    <source>
        <dbReference type="Proteomes" id="UP000652761"/>
    </source>
</evidence>
<proteinExistence type="predicted"/>
<sequence>MVCTGLGRSLGGLYWDAPRLRRSACGSRWCYNACAGCDSFSCRGGHGCRDGLWRRDNFRDSRSPGARHLNACPVREVVTVAWDPRPHAPVEGVLRVAGVLELRTLEWRGKRWLGQQRSVVCRALVVGLGCRGHLESFPAQASVRLLSSGRARIGRRRRGGSRRPRS</sequence>
<dbReference type="AlphaFoldDB" id="A0A843WXZ0"/>
<dbReference type="EMBL" id="NMUH01003869">
    <property type="protein sequence ID" value="MQM07420.1"/>
    <property type="molecule type" value="Genomic_DNA"/>
</dbReference>
<accession>A0A843WXZ0</accession>
<protein>
    <submittedName>
        <fullName evidence="1">Uncharacterized protein</fullName>
    </submittedName>
</protein>
<name>A0A843WXZ0_COLES</name>
<gene>
    <name evidence="1" type="ORF">Taro_040259</name>
</gene>
<keyword evidence="2" id="KW-1185">Reference proteome</keyword>
<evidence type="ECO:0000313" key="1">
    <source>
        <dbReference type="EMBL" id="MQM07420.1"/>
    </source>
</evidence>
<comment type="caution">
    <text evidence="1">The sequence shown here is derived from an EMBL/GenBank/DDBJ whole genome shotgun (WGS) entry which is preliminary data.</text>
</comment>
<dbReference type="Proteomes" id="UP000652761">
    <property type="component" value="Unassembled WGS sequence"/>
</dbReference>
<organism evidence="1 2">
    <name type="scientific">Colocasia esculenta</name>
    <name type="common">Wild taro</name>
    <name type="synonym">Arum esculentum</name>
    <dbReference type="NCBI Taxonomy" id="4460"/>
    <lineage>
        <taxon>Eukaryota</taxon>
        <taxon>Viridiplantae</taxon>
        <taxon>Streptophyta</taxon>
        <taxon>Embryophyta</taxon>
        <taxon>Tracheophyta</taxon>
        <taxon>Spermatophyta</taxon>
        <taxon>Magnoliopsida</taxon>
        <taxon>Liliopsida</taxon>
        <taxon>Araceae</taxon>
        <taxon>Aroideae</taxon>
        <taxon>Colocasieae</taxon>
        <taxon>Colocasia</taxon>
    </lineage>
</organism>